<proteinExistence type="predicted"/>
<sequence length="267" mass="28943">MNREEAIAIIDALAAGCSPFTGEVLEGHPILNDRNVIRALQTALVSLSGSVQPGAVQKSQSDAGGSSSVELTKADVSAAIDVLKAANLTTSYSALTRFFLGSRRFLDTPVSDSPLFGCLKARYKYNSLKPVVLQVLKDNPELRPTTAVNKSSQEGKPWDSVTYFTETKFCKLSAKALDQLKGKIGELGIQKPTETLAENVQQARLSHPRAYEPWSEKETEYLAKALFYTNDLKVLSSCFQRTASSLSSMGKKLIYDGKATINPGTEA</sequence>
<dbReference type="RefSeq" id="WP_182513876.1">
    <property type="nucleotide sequence ID" value="NZ_JACJIQ010000015.1"/>
</dbReference>
<dbReference type="Proteomes" id="UP000563094">
    <property type="component" value="Unassembled WGS sequence"/>
</dbReference>
<comment type="caution">
    <text evidence="1">The sequence shown here is derived from an EMBL/GenBank/DDBJ whole genome shotgun (WGS) entry which is preliminary data.</text>
</comment>
<name>A0A839GVI7_9BACT</name>
<gene>
    <name evidence="1" type="ORF">FHS90_003486</name>
</gene>
<evidence type="ECO:0000313" key="1">
    <source>
        <dbReference type="EMBL" id="MBA9078756.1"/>
    </source>
</evidence>
<dbReference type="EMBL" id="JACJIQ010000015">
    <property type="protein sequence ID" value="MBA9078756.1"/>
    <property type="molecule type" value="Genomic_DNA"/>
</dbReference>
<organism evidence="1 2">
    <name type="scientific">Rufibacter quisquiliarum</name>
    <dbReference type="NCBI Taxonomy" id="1549639"/>
    <lineage>
        <taxon>Bacteria</taxon>
        <taxon>Pseudomonadati</taxon>
        <taxon>Bacteroidota</taxon>
        <taxon>Cytophagia</taxon>
        <taxon>Cytophagales</taxon>
        <taxon>Hymenobacteraceae</taxon>
        <taxon>Rufibacter</taxon>
    </lineage>
</organism>
<protein>
    <submittedName>
        <fullName evidence="1">Uncharacterized protein</fullName>
    </submittedName>
</protein>
<evidence type="ECO:0000313" key="2">
    <source>
        <dbReference type="Proteomes" id="UP000563094"/>
    </source>
</evidence>
<dbReference type="AlphaFoldDB" id="A0A839GVI7"/>
<reference evidence="1 2" key="1">
    <citation type="submission" date="2020-08" db="EMBL/GenBank/DDBJ databases">
        <title>Genomic Encyclopedia of Type Strains, Phase IV (KMG-IV): sequencing the most valuable type-strain genomes for metagenomic binning, comparative biology and taxonomic classification.</title>
        <authorList>
            <person name="Goeker M."/>
        </authorList>
    </citation>
    <scope>NUCLEOTIDE SEQUENCE [LARGE SCALE GENOMIC DNA]</scope>
    <source>
        <strain evidence="1 2">DSM 29854</strain>
    </source>
</reference>
<keyword evidence="2" id="KW-1185">Reference proteome</keyword>
<accession>A0A839GVI7</accession>